<protein>
    <recommendedName>
        <fullName evidence="1">tRNA(Ile)-lysidine synthetase</fullName>
        <ecNumber evidence="1">6.3.4.19</ecNumber>
    </recommendedName>
</protein>
<organism evidence="8 9">
    <name type="scientific">Neohortaea acidophila</name>
    <dbReference type="NCBI Taxonomy" id="245834"/>
    <lineage>
        <taxon>Eukaryota</taxon>
        <taxon>Fungi</taxon>
        <taxon>Dikarya</taxon>
        <taxon>Ascomycota</taxon>
        <taxon>Pezizomycotina</taxon>
        <taxon>Dothideomycetes</taxon>
        <taxon>Dothideomycetidae</taxon>
        <taxon>Mycosphaerellales</taxon>
        <taxon>Teratosphaeriaceae</taxon>
        <taxon>Neohortaea</taxon>
    </lineage>
</organism>
<proteinExistence type="inferred from homology"/>
<dbReference type="PANTHER" id="PTHR43033:SF1">
    <property type="entry name" value="TRNA(ILE)-LYSIDINE SYNTHASE-RELATED"/>
    <property type="match status" value="1"/>
</dbReference>
<accession>A0A6A6Q778</accession>
<evidence type="ECO:0000256" key="6">
    <source>
        <dbReference type="ARBA" id="ARBA00048539"/>
    </source>
</evidence>
<evidence type="ECO:0000256" key="1">
    <source>
        <dbReference type="ARBA" id="ARBA00013267"/>
    </source>
</evidence>
<keyword evidence="4" id="KW-0547">Nucleotide-binding</keyword>
<keyword evidence="3" id="KW-0819">tRNA processing</keyword>
<gene>
    <name evidence="8" type="ORF">BDY17DRAFT_307494</name>
</gene>
<dbReference type="InterPro" id="IPR012094">
    <property type="entry name" value="tRNA_Ile_lys_synt"/>
</dbReference>
<dbReference type="NCBIfam" id="TIGR02432">
    <property type="entry name" value="lysidine_TilS_N"/>
    <property type="match status" value="1"/>
</dbReference>
<evidence type="ECO:0000256" key="3">
    <source>
        <dbReference type="ARBA" id="ARBA00022694"/>
    </source>
</evidence>
<dbReference type="Gene3D" id="3.40.50.620">
    <property type="entry name" value="HUPs"/>
    <property type="match status" value="1"/>
</dbReference>
<dbReference type="AlphaFoldDB" id="A0A6A6Q778"/>
<dbReference type="InterPro" id="IPR014729">
    <property type="entry name" value="Rossmann-like_a/b/a_fold"/>
</dbReference>
<dbReference type="PANTHER" id="PTHR43033">
    <property type="entry name" value="TRNA(ILE)-LYSIDINE SYNTHASE-RELATED"/>
    <property type="match status" value="1"/>
</dbReference>
<sequence length="470" mass="52522">MALARLCHDAVRMETSPMKPLLSAIPDYPRSSTWFTAFIVDHKLRANSSDESKRVAAELAKLHIDAQILELDWAALDIDNPRSLTNLESIARRLRYRAIGKACASHGIGSLLVAHHARDQAETVLLRILTEYLGSGLGGMRSCAGIPECRGIYGVDQSGSGRLITTGGEAMVVEQGGVTIARPMLSLRKEELVAFCEESSVKWFEDPTNADPTLTMRNTVRSLQEKNTLPVALRADRILALADNINRRRVDVERTVDEIYSRTKITLDIRMGEATVRLPEEMQSHSSSVQATVLRRLLELVSPKDNVAVSQIAQTAEALFNERDAERSASTRSFQVAGVHIERSNGQLPRVTLRRATPSAAERETQQITLSFDSAGWSEWHLWDGRWWIRIQPPARLDSTASIRFLTKEDLHAVRRRLDKEDRRLLDKKLERAKGLQRFTLPAIICNEGSPQSADGKQVEVVALPSLGWR</sequence>
<keyword evidence="2" id="KW-0436">Ligase</keyword>
<dbReference type="Pfam" id="PF01171">
    <property type="entry name" value="ATP_bind_3"/>
    <property type="match status" value="1"/>
</dbReference>
<dbReference type="GeneID" id="54476123"/>
<evidence type="ECO:0000313" key="9">
    <source>
        <dbReference type="Proteomes" id="UP000799767"/>
    </source>
</evidence>
<evidence type="ECO:0000256" key="5">
    <source>
        <dbReference type="ARBA" id="ARBA00022840"/>
    </source>
</evidence>
<reference evidence="8" key="1">
    <citation type="journal article" date="2020" name="Stud. Mycol.">
        <title>101 Dothideomycetes genomes: a test case for predicting lifestyles and emergence of pathogens.</title>
        <authorList>
            <person name="Haridas S."/>
            <person name="Albert R."/>
            <person name="Binder M."/>
            <person name="Bloem J."/>
            <person name="Labutti K."/>
            <person name="Salamov A."/>
            <person name="Andreopoulos B."/>
            <person name="Baker S."/>
            <person name="Barry K."/>
            <person name="Bills G."/>
            <person name="Bluhm B."/>
            <person name="Cannon C."/>
            <person name="Castanera R."/>
            <person name="Culley D."/>
            <person name="Daum C."/>
            <person name="Ezra D."/>
            <person name="Gonzalez J."/>
            <person name="Henrissat B."/>
            <person name="Kuo A."/>
            <person name="Liang C."/>
            <person name="Lipzen A."/>
            <person name="Lutzoni F."/>
            <person name="Magnuson J."/>
            <person name="Mondo S."/>
            <person name="Nolan M."/>
            <person name="Ohm R."/>
            <person name="Pangilinan J."/>
            <person name="Park H.-J."/>
            <person name="Ramirez L."/>
            <person name="Alfaro M."/>
            <person name="Sun H."/>
            <person name="Tritt A."/>
            <person name="Yoshinaga Y."/>
            <person name="Zwiers L.-H."/>
            <person name="Turgeon B."/>
            <person name="Goodwin S."/>
            <person name="Spatafora J."/>
            <person name="Crous P."/>
            <person name="Grigoriev I."/>
        </authorList>
    </citation>
    <scope>NUCLEOTIDE SEQUENCE</scope>
    <source>
        <strain evidence="8">CBS 113389</strain>
    </source>
</reference>
<dbReference type="EC" id="6.3.4.19" evidence="1"/>
<dbReference type="RefSeq" id="XP_033594809.1">
    <property type="nucleotide sequence ID" value="XM_033735121.1"/>
</dbReference>
<dbReference type="SUPFAM" id="SSF52402">
    <property type="entry name" value="Adenine nucleotide alpha hydrolases-like"/>
    <property type="match status" value="1"/>
</dbReference>
<dbReference type="Proteomes" id="UP000799767">
    <property type="component" value="Unassembled WGS sequence"/>
</dbReference>
<dbReference type="GO" id="GO:0005524">
    <property type="term" value="F:ATP binding"/>
    <property type="evidence" value="ECO:0007669"/>
    <property type="project" value="UniProtKB-KW"/>
</dbReference>
<comment type="catalytic activity">
    <reaction evidence="6">
        <text>cytidine(34) in tRNA(Ile2) + L-lysine + ATP = lysidine(34) in tRNA(Ile2) + AMP + diphosphate + H(+)</text>
        <dbReference type="Rhea" id="RHEA:43744"/>
        <dbReference type="Rhea" id="RHEA-COMP:10625"/>
        <dbReference type="Rhea" id="RHEA-COMP:10670"/>
        <dbReference type="ChEBI" id="CHEBI:15378"/>
        <dbReference type="ChEBI" id="CHEBI:30616"/>
        <dbReference type="ChEBI" id="CHEBI:32551"/>
        <dbReference type="ChEBI" id="CHEBI:33019"/>
        <dbReference type="ChEBI" id="CHEBI:82748"/>
        <dbReference type="ChEBI" id="CHEBI:83665"/>
        <dbReference type="ChEBI" id="CHEBI:456215"/>
        <dbReference type="EC" id="6.3.4.19"/>
    </reaction>
</comment>
<dbReference type="CDD" id="cd01992">
    <property type="entry name" value="TilS_N"/>
    <property type="match status" value="1"/>
</dbReference>
<evidence type="ECO:0000313" key="8">
    <source>
        <dbReference type="EMBL" id="KAF2488240.1"/>
    </source>
</evidence>
<dbReference type="EMBL" id="MU001631">
    <property type="protein sequence ID" value="KAF2488240.1"/>
    <property type="molecule type" value="Genomic_DNA"/>
</dbReference>
<feature type="domain" description="tRNA(Ile)-lysidine/2-thiocytidine synthase N-terminal" evidence="7">
    <location>
        <begin position="33"/>
        <end position="222"/>
    </location>
</feature>
<keyword evidence="5" id="KW-0067">ATP-binding</keyword>
<dbReference type="OrthoDB" id="434144at2759"/>
<name>A0A6A6Q778_9PEZI</name>
<dbReference type="GO" id="GO:0008033">
    <property type="term" value="P:tRNA processing"/>
    <property type="evidence" value="ECO:0007669"/>
    <property type="project" value="UniProtKB-KW"/>
</dbReference>
<evidence type="ECO:0000256" key="4">
    <source>
        <dbReference type="ARBA" id="ARBA00022741"/>
    </source>
</evidence>
<dbReference type="InterPro" id="IPR011063">
    <property type="entry name" value="TilS/TtcA_N"/>
</dbReference>
<dbReference type="InterPro" id="IPR012795">
    <property type="entry name" value="tRNA_Ile_lys_synt_N"/>
</dbReference>
<evidence type="ECO:0000259" key="7">
    <source>
        <dbReference type="Pfam" id="PF01171"/>
    </source>
</evidence>
<evidence type="ECO:0000256" key="2">
    <source>
        <dbReference type="ARBA" id="ARBA00022598"/>
    </source>
</evidence>
<dbReference type="HAMAP" id="MF_01161">
    <property type="entry name" value="tRNA_Ile_lys_synt"/>
    <property type="match status" value="1"/>
</dbReference>
<keyword evidence="9" id="KW-1185">Reference proteome</keyword>
<dbReference type="GO" id="GO:0032267">
    <property type="term" value="F:tRNA(Ile)-lysidine synthase activity"/>
    <property type="evidence" value="ECO:0007669"/>
    <property type="project" value="UniProtKB-EC"/>
</dbReference>